<dbReference type="Pfam" id="PF13683">
    <property type="entry name" value="rve_3"/>
    <property type="match status" value="1"/>
</dbReference>
<dbReference type="Proteomes" id="UP000620075">
    <property type="component" value="Unassembled WGS sequence"/>
</dbReference>
<dbReference type="EMBL" id="JAEKNQ010000026">
    <property type="protein sequence ID" value="MBJ7602895.1"/>
    <property type="molecule type" value="Genomic_DNA"/>
</dbReference>
<sequence>LYDDWCDVYNRLRPHSSLGYMPPAVFAAALINPEPLLRVDH</sequence>
<evidence type="ECO:0000259" key="1">
    <source>
        <dbReference type="Pfam" id="PF13683"/>
    </source>
</evidence>
<dbReference type="AlphaFoldDB" id="A0A934NAU1"/>
<dbReference type="GO" id="GO:0015074">
    <property type="term" value="P:DNA integration"/>
    <property type="evidence" value="ECO:0007669"/>
    <property type="project" value="InterPro"/>
</dbReference>
<reference evidence="2 5" key="1">
    <citation type="submission" date="2020-10" db="EMBL/GenBank/DDBJ databases">
        <title>Ca. Dormibacterota MAGs.</title>
        <authorList>
            <person name="Montgomery K."/>
        </authorList>
    </citation>
    <scope>NUCLEOTIDE SEQUENCE [LARGE SCALE GENOMIC DNA]</scope>
    <source>
        <strain evidence="2">SC8811_S16_3</strain>
    </source>
</reference>
<proteinExistence type="predicted"/>
<dbReference type="InterPro" id="IPR001584">
    <property type="entry name" value="Integrase_cat-core"/>
</dbReference>
<gene>
    <name evidence="2" type="ORF">JF888_01040</name>
    <name evidence="3" type="ORF">JF888_03080</name>
    <name evidence="4" type="ORF">JF888_06840</name>
</gene>
<comment type="caution">
    <text evidence="2">The sequence shown here is derived from an EMBL/GenBank/DDBJ whole genome shotgun (WGS) entry which is preliminary data.</text>
</comment>
<organism evidence="2 5">
    <name type="scientific">Candidatus Dormiibacter inghamiae</name>
    <dbReference type="NCBI Taxonomy" id="3127013"/>
    <lineage>
        <taxon>Bacteria</taxon>
        <taxon>Bacillati</taxon>
        <taxon>Candidatus Dormiibacterota</taxon>
        <taxon>Candidatus Dormibacteria</taxon>
        <taxon>Candidatus Dormibacterales</taxon>
        <taxon>Candidatus Dormibacteraceae</taxon>
        <taxon>Candidatus Dormiibacter</taxon>
    </lineage>
</organism>
<evidence type="ECO:0000313" key="3">
    <source>
        <dbReference type="EMBL" id="MBJ7602169.1"/>
    </source>
</evidence>
<evidence type="ECO:0000313" key="4">
    <source>
        <dbReference type="EMBL" id="MBJ7602895.1"/>
    </source>
</evidence>
<name>A0A934NAU1_9BACT</name>
<accession>A0A934NAU1</accession>
<dbReference type="RefSeq" id="WP_350340671.1">
    <property type="nucleotide sequence ID" value="NZ_JAEKNQ010000008.1"/>
</dbReference>
<feature type="non-terminal residue" evidence="2">
    <location>
        <position position="1"/>
    </location>
</feature>
<evidence type="ECO:0000313" key="2">
    <source>
        <dbReference type="EMBL" id="MBJ7601776.1"/>
    </source>
</evidence>
<dbReference type="EMBL" id="JAEKNQ010000008">
    <property type="protein sequence ID" value="MBJ7601776.1"/>
    <property type="molecule type" value="Genomic_DNA"/>
</dbReference>
<feature type="domain" description="Integrase catalytic" evidence="1">
    <location>
        <begin position="3"/>
        <end position="23"/>
    </location>
</feature>
<protein>
    <submittedName>
        <fullName evidence="2">Transposase</fullName>
    </submittedName>
</protein>
<evidence type="ECO:0000313" key="5">
    <source>
        <dbReference type="Proteomes" id="UP000620075"/>
    </source>
</evidence>
<dbReference type="EMBL" id="JAEKNQ010000016">
    <property type="protein sequence ID" value="MBJ7602169.1"/>
    <property type="molecule type" value="Genomic_DNA"/>
</dbReference>